<dbReference type="SUPFAM" id="SSF47459">
    <property type="entry name" value="HLH, helix-loop-helix DNA-binding domain"/>
    <property type="match status" value="1"/>
</dbReference>
<accession>A0A6A6CXR6</accession>
<evidence type="ECO:0000313" key="4">
    <source>
        <dbReference type="Proteomes" id="UP000799537"/>
    </source>
</evidence>
<protein>
    <recommendedName>
        <fullName evidence="2">BHLH domain-containing protein</fullName>
    </recommendedName>
</protein>
<dbReference type="Gene3D" id="4.10.280.10">
    <property type="entry name" value="Helix-loop-helix DNA-binding domain"/>
    <property type="match status" value="1"/>
</dbReference>
<dbReference type="SMART" id="SM00353">
    <property type="entry name" value="HLH"/>
    <property type="match status" value="1"/>
</dbReference>
<dbReference type="EMBL" id="ML993582">
    <property type="protein sequence ID" value="KAF2172007.1"/>
    <property type="molecule type" value="Genomic_DNA"/>
</dbReference>
<dbReference type="CDD" id="cd11395">
    <property type="entry name" value="bHLHzip_SREBP_like"/>
    <property type="match status" value="1"/>
</dbReference>
<reference evidence="3" key="1">
    <citation type="journal article" date="2020" name="Stud. Mycol.">
        <title>101 Dothideomycetes genomes: a test case for predicting lifestyles and emergence of pathogens.</title>
        <authorList>
            <person name="Haridas S."/>
            <person name="Albert R."/>
            <person name="Binder M."/>
            <person name="Bloem J."/>
            <person name="Labutti K."/>
            <person name="Salamov A."/>
            <person name="Andreopoulos B."/>
            <person name="Baker S."/>
            <person name="Barry K."/>
            <person name="Bills G."/>
            <person name="Bluhm B."/>
            <person name="Cannon C."/>
            <person name="Castanera R."/>
            <person name="Culley D."/>
            <person name="Daum C."/>
            <person name="Ezra D."/>
            <person name="Gonzalez J."/>
            <person name="Henrissat B."/>
            <person name="Kuo A."/>
            <person name="Liang C."/>
            <person name="Lipzen A."/>
            <person name="Lutzoni F."/>
            <person name="Magnuson J."/>
            <person name="Mondo S."/>
            <person name="Nolan M."/>
            <person name="Ohm R."/>
            <person name="Pangilinan J."/>
            <person name="Park H.-J."/>
            <person name="Ramirez L."/>
            <person name="Alfaro M."/>
            <person name="Sun H."/>
            <person name="Tritt A."/>
            <person name="Yoshinaga Y."/>
            <person name="Zwiers L.-H."/>
            <person name="Turgeon B."/>
            <person name="Goodwin S."/>
            <person name="Spatafora J."/>
            <person name="Crous P."/>
            <person name="Grigoriev I."/>
        </authorList>
    </citation>
    <scope>NUCLEOTIDE SEQUENCE</scope>
    <source>
        <strain evidence="3">ATCC 36951</strain>
    </source>
</reference>
<dbReference type="GeneID" id="54564851"/>
<feature type="domain" description="BHLH" evidence="2">
    <location>
        <begin position="213"/>
        <end position="279"/>
    </location>
</feature>
<evidence type="ECO:0000256" key="1">
    <source>
        <dbReference type="SAM" id="MobiDB-lite"/>
    </source>
</evidence>
<dbReference type="Pfam" id="PF00010">
    <property type="entry name" value="HLH"/>
    <property type="match status" value="1"/>
</dbReference>
<dbReference type="PROSITE" id="PS50888">
    <property type="entry name" value="BHLH"/>
    <property type="match status" value="1"/>
</dbReference>
<evidence type="ECO:0000259" key="2">
    <source>
        <dbReference type="PROSITE" id="PS50888"/>
    </source>
</evidence>
<keyword evidence="4" id="KW-1185">Reference proteome</keyword>
<dbReference type="InterPro" id="IPR036638">
    <property type="entry name" value="HLH_DNA-bd_sf"/>
</dbReference>
<dbReference type="AlphaFoldDB" id="A0A6A6CXR6"/>
<dbReference type="RefSeq" id="XP_033672896.1">
    <property type="nucleotide sequence ID" value="XM_033811579.1"/>
</dbReference>
<dbReference type="GO" id="GO:0046983">
    <property type="term" value="F:protein dimerization activity"/>
    <property type="evidence" value="ECO:0007669"/>
    <property type="project" value="InterPro"/>
</dbReference>
<dbReference type="PANTHER" id="PTHR47336">
    <property type="entry name" value="TRANSCRIPTION FACTOR HMS1-RELATED"/>
    <property type="match status" value="1"/>
</dbReference>
<organism evidence="3 4">
    <name type="scientific">Zasmidium cellare ATCC 36951</name>
    <dbReference type="NCBI Taxonomy" id="1080233"/>
    <lineage>
        <taxon>Eukaryota</taxon>
        <taxon>Fungi</taxon>
        <taxon>Dikarya</taxon>
        <taxon>Ascomycota</taxon>
        <taxon>Pezizomycotina</taxon>
        <taxon>Dothideomycetes</taxon>
        <taxon>Dothideomycetidae</taxon>
        <taxon>Mycosphaerellales</taxon>
        <taxon>Mycosphaerellaceae</taxon>
        <taxon>Zasmidium</taxon>
    </lineage>
</organism>
<gene>
    <name evidence="3" type="ORF">M409DRAFT_50606</name>
</gene>
<dbReference type="OrthoDB" id="2133190at2759"/>
<feature type="region of interest" description="Disordered" evidence="1">
    <location>
        <begin position="120"/>
        <end position="216"/>
    </location>
</feature>
<dbReference type="InterPro" id="IPR011598">
    <property type="entry name" value="bHLH_dom"/>
</dbReference>
<sequence>MADSRSIQFSAEPLFVSPERLVLDNDVNAFQREDGQQQSHHHQTVWASQNQQQQQRSDLPLHNMSEWSFPTQHALRNLPPTPISPFRPLRPLSEDEKLAFPCPGDADSCWNLELCPKHRQCSPKSQHQQPPDHQQHQHQSLPKFNHARSMSAAQVPQIPNPRRRSAPTSDLEPPPAKMKRNATEPEETDPEISNSRHNSYHSSITRDALNKNRGRVPHNLVERRYRDNLNNQIESLRLTLPSLKDAQPCTDITLEDTSSPRMPSKAVIISTAATYIKDMENERTRLLAANKALQEQVCGLQKLVRCDDCNVLQYLNTMNLAVQLPTPS</sequence>
<dbReference type="InterPro" id="IPR052099">
    <property type="entry name" value="Regulatory_TF_Diverse"/>
</dbReference>
<dbReference type="Proteomes" id="UP000799537">
    <property type="component" value="Unassembled WGS sequence"/>
</dbReference>
<evidence type="ECO:0000313" key="3">
    <source>
        <dbReference type="EMBL" id="KAF2172007.1"/>
    </source>
</evidence>
<name>A0A6A6CXR6_ZASCE</name>
<dbReference type="PANTHER" id="PTHR47336:SF2">
    <property type="entry name" value="TRANSCRIPTION FACTOR HMS1-RELATED"/>
    <property type="match status" value="1"/>
</dbReference>
<proteinExistence type="predicted"/>
<feature type="region of interest" description="Disordered" evidence="1">
    <location>
        <begin position="30"/>
        <end position="56"/>
    </location>
</feature>
<feature type="compositionally biased region" description="Polar residues" evidence="1">
    <location>
        <begin position="191"/>
        <end position="205"/>
    </location>
</feature>